<evidence type="ECO:0000256" key="3">
    <source>
        <dbReference type="ARBA" id="ARBA00006065"/>
    </source>
</evidence>
<dbReference type="PANTHER" id="PTHR22760">
    <property type="entry name" value="GLYCOSYLTRANSFERASE"/>
    <property type="match status" value="1"/>
</dbReference>
<keyword evidence="10 12" id="KW-0472">Membrane</keyword>
<feature type="signal peptide" evidence="13">
    <location>
        <begin position="1"/>
        <end position="23"/>
    </location>
</feature>
<dbReference type="Proteomes" id="UP000002036">
    <property type="component" value="Chromosome F"/>
</dbReference>
<dbReference type="GO" id="GO:0000026">
    <property type="term" value="F:alpha-1,2-mannosyltransferase activity"/>
    <property type="evidence" value="ECO:0007669"/>
    <property type="project" value="TreeGrafter"/>
</dbReference>
<dbReference type="RefSeq" id="XP_002554620.1">
    <property type="nucleotide sequence ID" value="XM_002554574.1"/>
</dbReference>
<keyword evidence="8 12" id="KW-0256">Endoplasmic reticulum</keyword>
<feature type="chain" id="PRO_5002947902" description="Mannosyltransferase" evidence="13">
    <location>
        <begin position="24"/>
        <end position="597"/>
    </location>
</feature>
<comment type="function">
    <text evidence="11">Mannosyltransferase involved in glycosylphosphatidylinositol-anchor biosynthesis. Transfers the third mannose to Man2-GlcN-acyl-PI during GPI precursor assembly.</text>
</comment>
<feature type="transmembrane region" description="Helical" evidence="12">
    <location>
        <begin position="198"/>
        <end position="215"/>
    </location>
</feature>
<keyword evidence="9 12" id="KW-1133">Transmembrane helix</keyword>
<comment type="similarity">
    <text evidence="3">Belongs to the glycosyltransferase 22 family. PIGB subfamily.</text>
</comment>
<keyword evidence="7 12" id="KW-0812">Transmembrane</keyword>
<evidence type="ECO:0000256" key="4">
    <source>
        <dbReference type="ARBA" id="ARBA00022502"/>
    </source>
</evidence>
<feature type="transmembrane region" description="Helical" evidence="12">
    <location>
        <begin position="385"/>
        <end position="406"/>
    </location>
</feature>
<keyword evidence="15" id="KW-1185">Reference proteome</keyword>
<evidence type="ECO:0000256" key="9">
    <source>
        <dbReference type="ARBA" id="ARBA00022989"/>
    </source>
</evidence>
<evidence type="ECO:0000256" key="11">
    <source>
        <dbReference type="ARBA" id="ARBA00024708"/>
    </source>
</evidence>
<dbReference type="FunCoup" id="C5DL32">
    <property type="interactions" value="904"/>
</dbReference>
<reference evidence="14 15" key="1">
    <citation type="journal article" date="2009" name="Genome Res.">
        <title>Comparative genomics of protoploid Saccharomycetaceae.</title>
        <authorList>
            <consortium name="The Genolevures Consortium"/>
            <person name="Souciet J.-L."/>
            <person name="Dujon B."/>
            <person name="Gaillardin C."/>
            <person name="Johnston M."/>
            <person name="Baret P.V."/>
            <person name="Cliften P."/>
            <person name="Sherman D.J."/>
            <person name="Weissenbach J."/>
            <person name="Westhof E."/>
            <person name="Wincker P."/>
            <person name="Jubin C."/>
            <person name="Poulain J."/>
            <person name="Barbe V."/>
            <person name="Segurens B."/>
            <person name="Artiguenave F."/>
            <person name="Anthouard V."/>
            <person name="Vacherie B."/>
            <person name="Val M.-E."/>
            <person name="Fulton R.S."/>
            <person name="Minx P."/>
            <person name="Wilson R."/>
            <person name="Durrens P."/>
            <person name="Jean G."/>
            <person name="Marck C."/>
            <person name="Martin T."/>
            <person name="Nikolski M."/>
            <person name="Rolland T."/>
            <person name="Seret M.-L."/>
            <person name="Casaregola S."/>
            <person name="Despons L."/>
            <person name="Fairhead C."/>
            <person name="Fischer G."/>
            <person name="Lafontaine I."/>
            <person name="Leh V."/>
            <person name="Lemaire M."/>
            <person name="de Montigny J."/>
            <person name="Neuveglise C."/>
            <person name="Thierry A."/>
            <person name="Blanc-Lenfle I."/>
            <person name="Bleykasten C."/>
            <person name="Diffels J."/>
            <person name="Fritsch E."/>
            <person name="Frangeul L."/>
            <person name="Goeffon A."/>
            <person name="Jauniaux N."/>
            <person name="Kachouri-Lafond R."/>
            <person name="Payen C."/>
            <person name="Potier S."/>
            <person name="Pribylova L."/>
            <person name="Ozanne C."/>
            <person name="Richard G.-F."/>
            <person name="Sacerdot C."/>
            <person name="Straub M.-L."/>
            <person name="Talla E."/>
        </authorList>
    </citation>
    <scope>NUCLEOTIDE SEQUENCE [LARGE SCALE GENOMIC DNA]</scope>
    <source>
        <strain evidence="15">ATCC 56472 / CBS 6340 / NRRL Y-8284</strain>
    </source>
</reference>
<evidence type="ECO:0000256" key="8">
    <source>
        <dbReference type="ARBA" id="ARBA00022824"/>
    </source>
</evidence>
<organism evidence="14 15">
    <name type="scientific">Lachancea thermotolerans (strain ATCC 56472 / CBS 6340 / NRRL Y-8284)</name>
    <name type="common">Yeast</name>
    <name type="synonym">Kluyveromyces thermotolerans</name>
    <dbReference type="NCBI Taxonomy" id="559295"/>
    <lineage>
        <taxon>Eukaryota</taxon>
        <taxon>Fungi</taxon>
        <taxon>Dikarya</taxon>
        <taxon>Ascomycota</taxon>
        <taxon>Saccharomycotina</taxon>
        <taxon>Saccharomycetes</taxon>
        <taxon>Saccharomycetales</taxon>
        <taxon>Saccharomycetaceae</taxon>
        <taxon>Lachancea</taxon>
    </lineage>
</organism>
<accession>C5DL32</accession>
<dbReference type="EC" id="2.4.1.-" evidence="12"/>
<evidence type="ECO:0000256" key="2">
    <source>
        <dbReference type="ARBA" id="ARBA00004687"/>
    </source>
</evidence>
<name>C5DL32_LACTC</name>
<feature type="transmembrane region" description="Helical" evidence="12">
    <location>
        <begin position="418"/>
        <end position="437"/>
    </location>
</feature>
<sequence>MAPKEHQKVSLRHVLILFRLINCFFVQSFFQPDEFWQCLEPAHYMAFGYGDLTWEWKFGLRSYAIPFIFELVYRTVGAVSKFASGIVYMAANSFAALVHYLAPNSDLGWEMAFEMQQFPREIQEFLEYQGVLWAPKIFMALLAAVGEWYMIDFIDEVLSRAFNGDEKDKVSNKAHVKIAASILSLTNFFNYFMITRTFANTFEMALTSIALYYWDWSMGQTISSRDFTVSLFLGILLCFQRPTNALIWVPLGTYTVLNLTLRNDTQNLLRLGRKLFFVFFQVFILNLGIDYYFYGHLSVPAYRFIKFNYTSALSSFYGTAPWHFHLLQTLPLILGFSIPLFAYGFFFMNFKKTIGFLGNTVTQIRVIVIINVLAFSAVSHKEFRFLYTLQPFLTLFSSAALGRLIPKIKEVKNALLKSILWAVPFISIFSALAILSFQEVGVIEVTKYLHNIPRVQSVGFIMPCHSTPWQSHIHRKDIGDLWSITCEPPLYLLNDPQGKKKLSDYMDESDYLYENIPKFVYKNFPPVFRKELRSPGKVYTHEWPEYLVIFQHLDEEFMNKFLEDSGYLVEKRFFNSLKHWDSRRSGDIIVYHKPPWV</sequence>
<dbReference type="EMBL" id="CU928170">
    <property type="protein sequence ID" value="CAR24183.1"/>
    <property type="molecule type" value="Genomic_DNA"/>
</dbReference>
<protein>
    <recommendedName>
        <fullName evidence="12">Mannosyltransferase</fullName>
        <ecNumber evidence="12">2.4.1.-</ecNumber>
    </recommendedName>
</protein>
<gene>
    <name evidence="14" type="ordered locus">KLTH0F09570g</name>
</gene>
<comment type="pathway">
    <text evidence="2">Glycolipid biosynthesis; glycosylphosphatidylinositol-anchor biosynthesis.</text>
</comment>
<evidence type="ECO:0000256" key="10">
    <source>
        <dbReference type="ARBA" id="ARBA00023136"/>
    </source>
</evidence>
<feature type="transmembrane region" description="Helical" evidence="12">
    <location>
        <begin position="330"/>
        <end position="350"/>
    </location>
</feature>
<dbReference type="HOGENOM" id="CLU_012353_2_0_1"/>
<proteinExistence type="inferred from homology"/>
<dbReference type="eggNOG" id="KOG1771">
    <property type="taxonomic scope" value="Eukaryota"/>
</dbReference>
<evidence type="ECO:0000256" key="13">
    <source>
        <dbReference type="SAM" id="SignalP"/>
    </source>
</evidence>
<keyword evidence="4" id="KW-0337">GPI-anchor biosynthesis</keyword>
<evidence type="ECO:0000256" key="1">
    <source>
        <dbReference type="ARBA" id="ARBA00004477"/>
    </source>
</evidence>
<dbReference type="GeneID" id="8292827"/>
<dbReference type="GO" id="GO:0006506">
    <property type="term" value="P:GPI anchor biosynthetic process"/>
    <property type="evidence" value="ECO:0007669"/>
    <property type="project" value="UniProtKB-UniPathway"/>
</dbReference>
<keyword evidence="6" id="KW-0808">Transferase</keyword>
<comment type="subcellular location">
    <subcellularLocation>
        <location evidence="1 12">Endoplasmic reticulum membrane</location>
        <topology evidence="1 12">Multi-pass membrane protein</topology>
    </subcellularLocation>
</comment>
<dbReference type="Pfam" id="PF03901">
    <property type="entry name" value="Glyco_transf_22"/>
    <property type="match status" value="1"/>
</dbReference>
<dbReference type="UniPathway" id="UPA00196"/>
<dbReference type="GO" id="GO:0005789">
    <property type="term" value="C:endoplasmic reticulum membrane"/>
    <property type="evidence" value="ECO:0007669"/>
    <property type="project" value="UniProtKB-SubCell"/>
</dbReference>
<dbReference type="InterPro" id="IPR005599">
    <property type="entry name" value="GPI_mannosylTrfase"/>
</dbReference>
<feature type="transmembrane region" description="Helical" evidence="12">
    <location>
        <begin position="362"/>
        <end position="379"/>
    </location>
</feature>
<evidence type="ECO:0000256" key="12">
    <source>
        <dbReference type="RuleBase" id="RU363075"/>
    </source>
</evidence>
<keyword evidence="13" id="KW-0732">Signal</keyword>
<dbReference type="OrthoDB" id="416834at2759"/>
<evidence type="ECO:0000256" key="6">
    <source>
        <dbReference type="ARBA" id="ARBA00022679"/>
    </source>
</evidence>
<dbReference type="OMA" id="HEWPDYL"/>
<dbReference type="PANTHER" id="PTHR22760:SF4">
    <property type="entry name" value="GPI MANNOSYLTRANSFERASE 3"/>
    <property type="match status" value="1"/>
</dbReference>
<evidence type="ECO:0000313" key="14">
    <source>
        <dbReference type="EMBL" id="CAR24183.1"/>
    </source>
</evidence>
<dbReference type="KEGG" id="lth:KLTH0F09570g"/>
<evidence type="ECO:0000256" key="7">
    <source>
        <dbReference type="ARBA" id="ARBA00022692"/>
    </source>
</evidence>
<feature type="transmembrane region" description="Helical" evidence="12">
    <location>
        <begin position="271"/>
        <end position="294"/>
    </location>
</feature>
<dbReference type="AlphaFoldDB" id="C5DL32"/>
<feature type="transmembrane region" description="Helical" evidence="12">
    <location>
        <begin position="85"/>
        <end position="102"/>
    </location>
</feature>
<dbReference type="InParanoid" id="C5DL32"/>
<evidence type="ECO:0000313" key="15">
    <source>
        <dbReference type="Proteomes" id="UP000002036"/>
    </source>
</evidence>
<evidence type="ECO:0000256" key="5">
    <source>
        <dbReference type="ARBA" id="ARBA00022676"/>
    </source>
</evidence>
<dbReference type="STRING" id="559295.C5DL32"/>
<keyword evidence="5 12" id="KW-0328">Glycosyltransferase</keyword>